<gene>
    <name evidence="2" type="ORF">M8330_17460</name>
</gene>
<sequence>MSRLLRRLACAPLALWLVLVLPTGGAAEAAWADSAALTGTTVTAAGPAGPVLSCGALTLGGADVSWTAVPGATGYRLTYGGADHDVSAATLTQHFTSLLGTSTVTVRARFGTTWVSNSSNSRTVTVVAFLIGVCG</sequence>
<dbReference type="RefSeq" id="WP_250828373.1">
    <property type="nucleotide sequence ID" value="NZ_JAMOIL010000028.1"/>
</dbReference>
<evidence type="ECO:0000256" key="1">
    <source>
        <dbReference type="SAM" id="SignalP"/>
    </source>
</evidence>
<name>A0A9X2DA33_9ACTN</name>
<comment type="caution">
    <text evidence="2">The sequence shown here is derived from an EMBL/GenBank/DDBJ whole genome shotgun (WGS) entry which is preliminary data.</text>
</comment>
<dbReference type="AlphaFoldDB" id="A0A9X2DA33"/>
<accession>A0A9X2DA33</accession>
<proteinExistence type="predicted"/>
<keyword evidence="1" id="KW-0732">Signal</keyword>
<evidence type="ECO:0000313" key="2">
    <source>
        <dbReference type="EMBL" id="MCM0622083.1"/>
    </source>
</evidence>
<dbReference type="EMBL" id="JAMOIL010000028">
    <property type="protein sequence ID" value="MCM0622083.1"/>
    <property type="molecule type" value="Genomic_DNA"/>
</dbReference>
<reference evidence="2" key="1">
    <citation type="submission" date="2022-05" db="EMBL/GenBank/DDBJ databases">
        <authorList>
            <person name="Tuo L."/>
        </authorList>
    </citation>
    <scope>NUCLEOTIDE SEQUENCE</scope>
    <source>
        <strain evidence="2">BSK12Z-4</strain>
    </source>
</reference>
<feature type="chain" id="PRO_5040737343" description="Fibronectin type III domain-containing protein" evidence="1">
    <location>
        <begin position="30"/>
        <end position="135"/>
    </location>
</feature>
<evidence type="ECO:0008006" key="4">
    <source>
        <dbReference type="Google" id="ProtNLM"/>
    </source>
</evidence>
<evidence type="ECO:0000313" key="3">
    <source>
        <dbReference type="Proteomes" id="UP001139485"/>
    </source>
</evidence>
<feature type="signal peptide" evidence="1">
    <location>
        <begin position="1"/>
        <end position="29"/>
    </location>
</feature>
<protein>
    <recommendedName>
        <fullName evidence="4">Fibronectin type III domain-containing protein</fullName>
    </recommendedName>
</protein>
<keyword evidence="3" id="KW-1185">Reference proteome</keyword>
<dbReference type="Proteomes" id="UP001139485">
    <property type="component" value="Unassembled WGS sequence"/>
</dbReference>
<organism evidence="2 3">
    <name type="scientific">Nocardioides bruguierae</name>
    <dbReference type="NCBI Taxonomy" id="2945102"/>
    <lineage>
        <taxon>Bacteria</taxon>
        <taxon>Bacillati</taxon>
        <taxon>Actinomycetota</taxon>
        <taxon>Actinomycetes</taxon>
        <taxon>Propionibacteriales</taxon>
        <taxon>Nocardioidaceae</taxon>
        <taxon>Nocardioides</taxon>
    </lineage>
</organism>